<keyword evidence="2" id="KW-1185">Reference proteome</keyword>
<sequence>RLREKKKEYWDDTKEVQREEFTPSQLVLLWDSVREIDMSSIRKLDARWLGPYRISDRTPSQAERGTYQLEDLDSTLFSYTTPSWRLKVFRE</sequence>
<reference evidence="1" key="1">
    <citation type="journal article" date="2020" name="Stud. Mycol.">
        <title>101 Dothideomycetes genomes: a test case for predicting lifestyles and emergence of pathogens.</title>
        <authorList>
            <person name="Haridas S."/>
            <person name="Albert R."/>
            <person name="Binder M."/>
            <person name="Bloem J."/>
            <person name="Labutti K."/>
            <person name="Salamov A."/>
            <person name="Andreopoulos B."/>
            <person name="Baker S."/>
            <person name="Barry K."/>
            <person name="Bills G."/>
            <person name="Bluhm B."/>
            <person name="Cannon C."/>
            <person name="Castanera R."/>
            <person name="Culley D."/>
            <person name="Daum C."/>
            <person name="Ezra D."/>
            <person name="Gonzalez J."/>
            <person name="Henrissat B."/>
            <person name="Kuo A."/>
            <person name="Liang C."/>
            <person name="Lipzen A."/>
            <person name="Lutzoni F."/>
            <person name="Magnuson J."/>
            <person name="Mondo S."/>
            <person name="Nolan M."/>
            <person name="Ohm R."/>
            <person name="Pangilinan J."/>
            <person name="Park H.-J."/>
            <person name="Ramirez L."/>
            <person name="Alfaro M."/>
            <person name="Sun H."/>
            <person name="Tritt A."/>
            <person name="Yoshinaga Y."/>
            <person name="Zwiers L.-H."/>
            <person name="Turgeon B."/>
            <person name="Goodwin S."/>
            <person name="Spatafora J."/>
            <person name="Crous P."/>
            <person name="Grigoriev I."/>
        </authorList>
    </citation>
    <scope>NUCLEOTIDE SEQUENCE</scope>
    <source>
        <strain evidence="1">CBS 113818</strain>
    </source>
</reference>
<dbReference type="Proteomes" id="UP000799424">
    <property type="component" value="Unassembled WGS sequence"/>
</dbReference>
<feature type="non-terminal residue" evidence="1">
    <location>
        <position position="91"/>
    </location>
</feature>
<proteinExistence type="predicted"/>
<feature type="non-terminal residue" evidence="1">
    <location>
        <position position="1"/>
    </location>
</feature>
<name>A0A6A6ZBA3_9PLEO</name>
<gene>
    <name evidence="1" type="ORF">CC86DRAFT_246417</name>
</gene>
<organism evidence="1 2">
    <name type="scientific">Ophiobolus disseminans</name>
    <dbReference type="NCBI Taxonomy" id="1469910"/>
    <lineage>
        <taxon>Eukaryota</taxon>
        <taxon>Fungi</taxon>
        <taxon>Dikarya</taxon>
        <taxon>Ascomycota</taxon>
        <taxon>Pezizomycotina</taxon>
        <taxon>Dothideomycetes</taxon>
        <taxon>Pleosporomycetidae</taxon>
        <taxon>Pleosporales</taxon>
        <taxon>Pleosporineae</taxon>
        <taxon>Phaeosphaeriaceae</taxon>
        <taxon>Ophiobolus</taxon>
    </lineage>
</organism>
<evidence type="ECO:0000313" key="2">
    <source>
        <dbReference type="Proteomes" id="UP000799424"/>
    </source>
</evidence>
<dbReference type="AlphaFoldDB" id="A0A6A6ZBA3"/>
<protein>
    <submittedName>
        <fullName evidence="1">Uncharacterized protein</fullName>
    </submittedName>
</protein>
<dbReference type="OrthoDB" id="5425374at2759"/>
<dbReference type="EMBL" id="MU006255">
    <property type="protein sequence ID" value="KAF2818276.1"/>
    <property type="molecule type" value="Genomic_DNA"/>
</dbReference>
<accession>A0A6A6ZBA3</accession>
<evidence type="ECO:0000313" key="1">
    <source>
        <dbReference type="EMBL" id="KAF2818276.1"/>
    </source>
</evidence>